<organism evidence="1 2">
    <name type="scientific">Ancylostoma caninum</name>
    <name type="common">Dog hookworm</name>
    <dbReference type="NCBI Taxonomy" id="29170"/>
    <lineage>
        <taxon>Eukaryota</taxon>
        <taxon>Metazoa</taxon>
        <taxon>Ecdysozoa</taxon>
        <taxon>Nematoda</taxon>
        <taxon>Chromadorea</taxon>
        <taxon>Rhabditida</taxon>
        <taxon>Rhabditina</taxon>
        <taxon>Rhabditomorpha</taxon>
        <taxon>Strongyloidea</taxon>
        <taxon>Ancylostomatidae</taxon>
        <taxon>Ancylostomatinae</taxon>
        <taxon>Ancylostoma</taxon>
    </lineage>
</organism>
<protein>
    <recommendedName>
        <fullName evidence="3">Rad60/SUMO-like domain-containing protein</fullName>
    </recommendedName>
</protein>
<proteinExistence type="predicted"/>
<evidence type="ECO:0000313" key="1">
    <source>
        <dbReference type="EMBL" id="RCN45087.1"/>
    </source>
</evidence>
<comment type="caution">
    <text evidence="1">The sequence shown here is derived from an EMBL/GenBank/DDBJ whole genome shotgun (WGS) entry which is preliminary data.</text>
</comment>
<evidence type="ECO:0000313" key="2">
    <source>
        <dbReference type="Proteomes" id="UP000252519"/>
    </source>
</evidence>
<dbReference type="SUPFAM" id="SSF54236">
    <property type="entry name" value="Ubiquitin-like"/>
    <property type="match status" value="1"/>
</dbReference>
<reference evidence="1 2" key="1">
    <citation type="submission" date="2014-10" db="EMBL/GenBank/DDBJ databases">
        <title>Draft genome of the hookworm Ancylostoma caninum.</title>
        <authorList>
            <person name="Mitreva M."/>
        </authorList>
    </citation>
    <scope>NUCLEOTIDE SEQUENCE [LARGE SCALE GENOMIC DNA]</scope>
    <source>
        <strain evidence="1 2">Baltimore</strain>
    </source>
</reference>
<sequence>MAYFIENVADNGSEAPAAGDAGVEYIKLKVVVQDSNVVHFRVKNVTAMGKLRKFYADCTGVAISSLRRYDEVSAHVGEGDSCARFGMSFIILADIIHIV</sequence>
<dbReference type="AlphaFoldDB" id="A0A368GQ92"/>
<dbReference type="InterPro" id="IPR029071">
    <property type="entry name" value="Ubiquitin-like_domsf"/>
</dbReference>
<evidence type="ECO:0008006" key="3">
    <source>
        <dbReference type="Google" id="ProtNLM"/>
    </source>
</evidence>
<dbReference type="STRING" id="29170.A0A368GQ92"/>
<dbReference type="EMBL" id="JOJR01000111">
    <property type="protein sequence ID" value="RCN45087.1"/>
    <property type="molecule type" value="Genomic_DNA"/>
</dbReference>
<accession>A0A368GQ92</accession>
<dbReference type="Gene3D" id="3.10.20.90">
    <property type="entry name" value="Phosphatidylinositol 3-kinase Catalytic Subunit, Chain A, domain 1"/>
    <property type="match status" value="1"/>
</dbReference>
<dbReference type="OrthoDB" id="442921at2759"/>
<gene>
    <name evidence="1" type="ORF">ANCCAN_08897</name>
</gene>
<name>A0A368GQ92_ANCCA</name>
<dbReference type="Proteomes" id="UP000252519">
    <property type="component" value="Unassembled WGS sequence"/>
</dbReference>
<keyword evidence="2" id="KW-1185">Reference proteome</keyword>